<keyword evidence="4 6" id="KW-0408">Iron</keyword>
<accession>A0AAN6VLM3</accession>
<comment type="cofactor">
    <cofactor evidence="1 6">
        <name>heme</name>
        <dbReference type="ChEBI" id="CHEBI:30413"/>
    </cofactor>
</comment>
<keyword evidence="6 7" id="KW-0349">Heme</keyword>
<evidence type="ECO:0000256" key="5">
    <source>
        <dbReference type="ARBA" id="ARBA00023033"/>
    </source>
</evidence>
<name>A0AAN6VLM3_9PEZI</name>
<evidence type="ECO:0000256" key="6">
    <source>
        <dbReference type="PIRSR" id="PIRSR602401-1"/>
    </source>
</evidence>
<dbReference type="InterPro" id="IPR017972">
    <property type="entry name" value="Cyt_P450_CS"/>
</dbReference>
<dbReference type="AlphaFoldDB" id="A0AAN6VLM3"/>
<evidence type="ECO:0000256" key="4">
    <source>
        <dbReference type="ARBA" id="ARBA00023004"/>
    </source>
</evidence>
<dbReference type="Proteomes" id="UP001302745">
    <property type="component" value="Unassembled WGS sequence"/>
</dbReference>
<dbReference type="Pfam" id="PF00067">
    <property type="entry name" value="p450"/>
    <property type="match status" value="1"/>
</dbReference>
<dbReference type="SUPFAM" id="SSF48264">
    <property type="entry name" value="Cytochrome P450"/>
    <property type="match status" value="1"/>
</dbReference>
<dbReference type="InterPro" id="IPR002401">
    <property type="entry name" value="Cyt_P450_E_grp-I"/>
</dbReference>
<dbReference type="CDD" id="cd20615">
    <property type="entry name" value="CYP_GliC-like"/>
    <property type="match status" value="1"/>
</dbReference>
<gene>
    <name evidence="8" type="ORF">C8A00DRAFT_33406</name>
</gene>
<dbReference type="EMBL" id="MU856928">
    <property type="protein sequence ID" value="KAK4153858.1"/>
    <property type="molecule type" value="Genomic_DNA"/>
</dbReference>
<evidence type="ECO:0000313" key="8">
    <source>
        <dbReference type="EMBL" id="KAK4153858.1"/>
    </source>
</evidence>
<comment type="caution">
    <text evidence="8">The sequence shown here is derived from an EMBL/GenBank/DDBJ whole genome shotgun (WGS) entry which is preliminary data.</text>
</comment>
<protein>
    <submittedName>
        <fullName evidence="8">Cytochrome P450</fullName>
    </submittedName>
</protein>
<dbReference type="PRINTS" id="PR00463">
    <property type="entry name" value="EP450I"/>
</dbReference>
<dbReference type="GO" id="GO:0020037">
    <property type="term" value="F:heme binding"/>
    <property type="evidence" value="ECO:0007669"/>
    <property type="project" value="InterPro"/>
</dbReference>
<reference evidence="8" key="1">
    <citation type="journal article" date="2023" name="Mol. Phylogenet. Evol.">
        <title>Genome-scale phylogeny and comparative genomics of the fungal order Sordariales.</title>
        <authorList>
            <person name="Hensen N."/>
            <person name="Bonometti L."/>
            <person name="Westerberg I."/>
            <person name="Brannstrom I.O."/>
            <person name="Guillou S."/>
            <person name="Cros-Aarteil S."/>
            <person name="Calhoun S."/>
            <person name="Haridas S."/>
            <person name="Kuo A."/>
            <person name="Mondo S."/>
            <person name="Pangilinan J."/>
            <person name="Riley R."/>
            <person name="LaButti K."/>
            <person name="Andreopoulos B."/>
            <person name="Lipzen A."/>
            <person name="Chen C."/>
            <person name="Yan M."/>
            <person name="Daum C."/>
            <person name="Ng V."/>
            <person name="Clum A."/>
            <person name="Steindorff A."/>
            <person name="Ohm R.A."/>
            <person name="Martin F."/>
            <person name="Silar P."/>
            <person name="Natvig D.O."/>
            <person name="Lalanne C."/>
            <person name="Gautier V."/>
            <person name="Ament-Velasquez S.L."/>
            <person name="Kruys A."/>
            <person name="Hutchinson M.I."/>
            <person name="Powell A.J."/>
            <person name="Barry K."/>
            <person name="Miller A.N."/>
            <person name="Grigoriev I.V."/>
            <person name="Debuchy R."/>
            <person name="Gladieux P."/>
            <person name="Hiltunen Thoren M."/>
            <person name="Johannesson H."/>
        </authorList>
    </citation>
    <scope>NUCLEOTIDE SEQUENCE</scope>
    <source>
        <strain evidence="8">CBS 538.74</strain>
    </source>
</reference>
<evidence type="ECO:0000256" key="7">
    <source>
        <dbReference type="RuleBase" id="RU000461"/>
    </source>
</evidence>
<evidence type="ECO:0000256" key="3">
    <source>
        <dbReference type="ARBA" id="ARBA00023002"/>
    </source>
</evidence>
<keyword evidence="3 7" id="KW-0560">Oxidoreductase</keyword>
<organism evidence="8 9">
    <name type="scientific">Chaetomidium leptoderma</name>
    <dbReference type="NCBI Taxonomy" id="669021"/>
    <lineage>
        <taxon>Eukaryota</taxon>
        <taxon>Fungi</taxon>
        <taxon>Dikarya</taxon>
        <taxon>Ascomycota</taxon>
        <taxon>Pezizomycotina</taxon>
        <taxon>Sordariomycetes</taxon>
        <taxon>Sordariomycetidae</taxon>
        <taxon>Sordariales</taxon>
        <taxon>Chaetomiaceae</taxon>
        <taxon>Chaetomidium</taxon>
    </lineage>
</organism>
<dbReference type="PANTHER" id="PTHR24303">
    <property type="entry name" value="HEME-BINDING MONOOXYGENASE FAMILY"/>
    <property type="match status" value="1"/>
</dbReference>
<dbReference type="InterPro" id="IPR036396">
    <property type="entry name" value="Cyt_P450_sf"/>
</dbReference>
<proteinExistence type="inferred from homology"/>
<dbReference type="GO" id="GO:0004497">
    <property type="term" value="F:monooxygenase activity"/>
    <property type="evidence" value="ECO:0007669"/>
    <property type="project" value="UniProtKB-KW"/>
</dbReference>
<reference evidence="8" key="2">
    <citation type="submission" date="2023-05" db="EMBL/GenBank/DDBJ databases">
        <authorList>
            <consortium name="Lawrence Berkeley National Laboratory"/>
            <person name="Steindorff A."/>
            <person name="Hensen N."/>
            <person name="Bonometti L."/>
            <person name="Westerberg I."/>
            <person name="Brannstrom I.O."/>
            <person name="Guillou S."/>
            <person name="Cros-Aarteil S."/>
            <person name="Calhoun S."/>
            <person name="Haridas S."/>
            <person name="Kuo A."/>
            <person name="Mondo S."/>
            <person name="Pangilinan J."/>
            <person name="Riley R."/>
            <person name="Labutti K."/>
            <person name="Andreopoulos B."/>
            <person name="Lipzen A."/>
            <person name="Chen C."/>
            <person name="Yanf M."/>
            <person name="Daum C."/>
            <person name="Ng V."/>
            <person name="Clum A."/>
            <person name="Ohm R."/>
            <person name="Martin F."/>
            <person name="Silar P."/>
            <person name="Natvig D."/>
            <person name="Lalanne C."/>
            <person name="Gautier V."/>
            <person name="Ament-Velasquez S.L."/>
            <person name="Kruys A."/>
            <person name="Hutchinson M.I."/>
            <person name="Powell A.J."/>
            <person name="Barry K."/>
            <person name="Miller A.N."/>
            <person name="Grigoriev I.V."/>
            <person name="Debuchy R."/>
            <person name="Gladieux P."/>
            <person name="Thoren M.H."/>
            <person name="Johannesson H."/>
        </authorList>
    </citation>
    <scope>NUCLEOTIDE SEQUENCE</scope>
    <source>
        <strain evidence="8">CBS 538.74</strain>
    </source>
</reference>
<sequence>MGQLFVALATGLIVTSIWLLVRNARTLTEKIITKLLVVLHPIKDAQNTGIPGPNWKPFDGQTLEKFLDGKARTEEWQRCYGPIYRIWSGTTPEIVITRPEDIRSFHSDSAAHNKARSSNAGWMFHQLLGECMGLINGPRWTALRNEFGPTYAHSAVVEKASILSVEAREYVDHLDPQRRPGFRLRAADAVSRFPFFCTATSIYGPLSSQEKDQLWSVAQQNLAIMGKYVLLGGIYRSGRLSRWLSPASVRELGAFQAAWEEFNVRMFRTRREKRKLVPIVELWRHVEEGLVTKDEALHTLSEILFANLDVATGTLSWLVIFLALDESVQKQLREELGGRPAEESCTKKDDLLAYCFMETLRLRPFTAFSIPESSPNDKILGGFQIPANTSVVVSALHVNYNKGFWGQDSDQFRPGRFSAVKALDLRYNLFSFGFGTRKCLGQRFGEVMLKLFVIHLLGRYDISLTPAARADLDKVGRDNWVPIPEADVFFTERKA</sequence>
<dbReference type="Gene3D" id="1.10.630.10">
    <property type="entry name" value="Cytochrome P450"/>
    <property type="match status" value="1"/>
</dbReference>
<dbReference type="PRINTS" id="PR00385">
    <property type="entry name" value="P450"/>
</dbReference>
<dbReference type="GO" id="GO:0016705">
    <property type="term" value="F:oxidoreductase activity, acting on paired donors, with incorporation or reduction of molecular oxygen"/>
    <property type="evidence" value="ECO:0007669"/>
    <property type="project" value="InterPro"/>
</dbReference>
<keyword evidence="2 6" id="KW-0479">Metal-binding</keyword>
<keyword evidence="5 7" id="KW-0503">Monooxygenase</keyword>
<comment type="similarity">
    <text evidence="7">Belongs to the cytochrome P450 family.</text>
</comment>
<keyword evidence="9" id="KW-1185">Reference proteome</keyword>
<dbReference type="InterPro" id="IPR001128">
    <property type="entry name" value="Cyt_P450"/>
</dbReference>
<evidence type="ECO:0000256" key="1">
    <source>
        <dbReference type="ARBA" id="ARBA00001971"/>
    </source>
</evidence>
<evidence type="ECO:0000313" key="9">
    <source>
        <dbReference type="Proteomes" id="UP001302745"/>
    </source>
</evidence>
<dbReference type="PANTHER" id="PTHR24303:SF31">
    <property type="entry name" value="CYTOCHROME P450 307A1-RELATED"/>
    <property type="match status" value="1"/>
</dbReference>
<dbReference type="GO" id="GO:0005506">
    <property type="term" value="F:iron ion binding"/>
    <property type="evidence" value="ECO:0007669"/>
    <property type="project" value="InterPro"/>
</dbReference>
<evidence type="ECO:0000256" key="2">
    <source>
        <dbReference type="ARBA" id="ARBA00022723"/>
    </source>
</evidence>
<dbReference type="PROSITE" id="PS00086">
    <property type="entry name" value="CYTOCHROME_P450"/>
    <property type="match status" value="1"/>
</dbReference>
<feature type="binding site" description="axial binding residue" evidence="6">
    <location>
        <position position="439"/>
    </location>
    <ligand>
        <name>heme</name>
        <dbReference type="ChEBI" id="CHEBI:30413"/>
    </ligand>
    <ligandPart>
        <name>Fe</name>
        <dbReference type="ChEBI" id="CHEBI:18248"/>
    </ligandPart>
</feature>